<evidence type="ECO:0000256" key="5">
    <source>
        <dbReference type="SAM" id="MobiDB-lite"/>
    </source>
</evidence>
<sequence>MAACTLERAHILEPGIPGYNTDSASLGCEMSTTCSSSLEITTSLWLACCEEYPDHGMASREMDIAVIAGVIAAVAFVLVCLLFLMLHYMYRHKGTYHTNEAKGTEFAESADAALQDDPSLQDNGDSSGKEYFI</sequence>
<evidence type="ECO:0000256" key="3">
    <source>
        <dbReference type="ARBA" id="ARBA00022989"/>
    </source>
</evidence>
<proteinExistence type="predicted"/>
<dbReference type="FunCoup" id="A0A2Y9PM07">
    <property type="interactions" value="95"/>
</dbReference>
<keyword evidence="2 6" id="KW-0812">Transmembrane</keyword>
<dbReference type="InterPro" id="IPR042192">
    <property type="entry name" value="Glycophorin-C"/>
</dbReference>
<gene>
    <name evidence="9" type="primary">GYPC</name>
</gene>
<dbReference type="Proteomes" id="UP000248483">
    <property type="component" value="Unplaced"/>
</dbReference>
<dbReference type="PANTHER" id="PTHR47614">
    <property type="entry name" value="GLYCOPHORIN-C"/>
    <property type="match status" value="1"/>
</dbReference>
<evidence type="ECO:0000256" key="1">
    <source>
        <dbReference type="ARBA" id="ARBA00004167"/>
    </source>
</evidence>
<dbReference type="RefSeq" id="XP_022446291.1">
    <property type="nucleotide sequence ID" value="XM_022590583.2"/>
</dbReference>
<keyword evidence="4 6" id="KW-0472">Membrane</keyword>
<dbReference type="GO" id="GO:0030863">
    <property type="term" value="C:cortical cytoskeleton"/>
    <property type="evidence" value="ECO:0007669"/>
    <property type="project" value="TreeGrafter"/>
</dbReference>
<dbReference type="SMART" id="SM00294">
    <property type="entry name" value="4.1m"/>
    <property type="match status" value="1"/>
</dbReference>
<keyword evidence="8" id="KW-1185">Reference proteome</keyword>
<reference evidence="9" key="1">
    <citation type="submission" date="2025-08" db="UniProtKB">
        <authorList>
            <consortium name="RefSeq"/>
        </authorList>
    </citation>
    <scope>IDENTIFICATION</scope>
    <source>
        <tissue evidence="9">Blood</tissue>
    </source>
</reference>
<dbReference type="GeneID" id="111183356"/>
<dbReference type="GO" id="GO:0016020">
    <property type="term" value="C:membrane"/>
    <property type="evidence" value="ECO:0007669"/>
    <property type="project" value="UniProtKB-SubCell"/>
</dbReference>
<dbReference type="KEGG" id="dle:111183356"/>
<feature type="domain" description="Neurexin/syndecan/glycophorin C" evidence="7">
    <location>
        <begin position="85"/>
        <end position="103"/>
    </location>
</feature>
<evidence type="ECO:0000256" key="4">
    <source>
        <dbReference type="ARBA" id="ARBA00023136"/>
    </source>
</evidence>
<evidence type="ECO:0000259" key="7">
    <source>
        <dbReference type="SMART" id="SM00294"/>
    </source>
</evidence>
<name>A0A2Y9PM07_DELLE</name>
<dbReference type="InterPro" id="IPR003585">
    <property type="entry name" value="Neurexin-like"/>
</dbReference>
<dbReference type="STRING" id="9749.A0A2Y9PM07"/>
<evidence type="ECO:0000256" key="2">
    <source>
        <dbReference type="ARBA" id="ARBA00022692"/>
    </source>
</evidence>
<dbReference type="CTD" id="2995"/>
<accession>A0A2Y9PM07</accession>
<evidence type="ECO:0000313" key="9">
    <source>
        <dbReference type="RefSeq" id="XP_022446291.1"/>
    </source>
</evidence>
<keyword evidence="3 6" id="KW-1133">Transmembrane helix</keyword>
<dbReference type="InParanoid" id="A0A2Y9PM07"/>
<evidence type="ECO:0000256" key="6">
    <source>
        <dbReference type="SAM" id="Phobius"/>
    </source>
</evidence>
<dbReference type="PANTHER" id="PTHR47614:SF2">
    <property type="entry name" value="GLYCOPHORIN-C"/>
    <property type="match status" value="1"/>
</dbReference>
<organism evidence="8 9">
    <name type="scientific">Delphinapterus leucas</name>
    <name type="common">Beluga whale</name>
    <dbReference type="NCBI Taxonomy" id="9749"/>
    <lineage>
        <taxon>Eukaryota</taxon>
        <taxon>Metazoa</taxon>
        <taxon>Chordata</taxon>
        <taxon>Craniata</taxon>
        <taxon>Vertebrata</taxon>
        <taxon>Euteleostomi</taxon>
        <taxon>Mammalia</taxon>
        <taxon>Eutheria</taxon>
        <taxon>Laurasiatheria</taxon>
        <taxon>Artiodactyla</taxon>
        <taxon>Whippomorpha</taxon>
        <taxon>Cetacea</taxon>
        <taxon>Odontoceti</taxon>
        <taxon>Monodontidae</taxon>
        <taxon>Delphinapterus</taxon>
    </lineage>
</organism>
<evidence type="ECO:0000313" key="8">
    <source>
        <dbReference type="Proteomes" id="UP000248483"/>
    </source>
</evidence>
<comment type="subcellular location">
    <subcellularLocation>
        <location evidence="1">Membrane</location>
        <topology evidence="1">Single-pass membrane protein</topology>
    </subcellularLocation>
</comment>
<dbReference type="AlphaFoldDB" id="A0A2Y9PM07"/>
<protein>
    <submittedName>
        <fullName evidence="9">Glycophorin-C isoform X1</fullName>
    </submittedName>
</protein>
<feature type="transmembrane region" description="Helical" evidence="6">
    <location>
        <begin position="64"/>
        <end position="86"/>
    </location>
</feature>
<feature type="region of interest" description="Disordered" evidence="5">
    <location>
        <begin position="114"/>
        <end position="133"/>
    </location>
</feature>